<reference evidence="1 2" key="1">
    <citation type="submission" date="2018-06" db="EMBL/GenBank/DDBJ databases">
        <authorList>
            <consortium name="Pathogen Informatics"/>
            <person name="Doyle S."/>
        </authorList>
    </citation>
    <scope>NUCLEOTIDE SEQUENCE [LARGE SCALE GENOMIC DNA]</scope>
    <source>
        <strain evidence="1 2">NCTC9380</strain>
    </source>
</reference>
<dbReference type="AlphaFoldDB" id="A0A378NC07"/>
<organism evidence="1 2">
    <name type="scientific">Mannheimia haemolytica</name>
    <name type="common">Pasteurella haemolytica</name>
    <dbReference type="NCBI Taxonomy" id="75985"/>
    <lineage>
        <taxon>Bacteria</taxon>
        <taxon>Pseudomonadati</taxon>
        <taxon>Pseudomonadota</taxon>
        <taxon>Gammaproteobacteria</taxon>
        <taxon>Pasteurellales</taxon>
        <taxon>Pasteurellaceae</taxon>
        <taxon>Mannheimia</taxon>
    </lineage>
</organism>
<evidence type="ECO:0000313" key="2">
    <source>
        <dbReference type="Proteomes" id="UP000254031"/>
    </source>
</evidence>
<gene>
    <name evidence="1" type="ORF">NCTC9380_00524</name>
</gene>
<sequence>MKQTIIEMIESCTGGKSAVAGFLGFTESELNNRLYQTKGQRFKDEELIAIEQEFGVSHWSDEINRQLGKVAFCVPNADELDAEGLSELQLHELAKRGLLFAELEKALADGEVTQAEAEVLSKLLNRSQCATAKVITATIELYSKR</sequence>
<protein>
    <submittedName>
        <fullName evidence="1">Uncharacterized protein</fullName>
    </submittedName>
</protein>
<dbReference type="InterPro" id="IPR048188">
    <property type="entry name" value="YmfL-like"/>
</dbReference>
<evidence type="ECO:0000313" key="1">
    <source>
        <dbReference type="EMBL" id="STY65265.1"/>
    </source>
</evidence>
<dbReference type="NCBIfam" id="NF041471">
    <property type="entry name" value="phage_reg_YmfL"/>
    <property type="match status" value="1"/>
</dbReference>
<name>A0A378NC07_MANHA</name>
<proteinExistence type="predicted"/>
<accession>A0A378NC07</accession>
<dbReference type="Proteomes" id="UP000254031">
    <property type="component" value="Unassembled WGS sequence"/>
</dbReference>
<dbReference type="EMBL" id="UGPL01000006">
    <property type="protein sequence ID" value="STY65265.1"/>
    <property type="molecule type" value="Genomic_DNA"/>
</dbReference>